<evidence type="ECO:0000313" key="1">
    <source>
        <dbReference type="EMBL" id="GAA4850113.1"/>
    </source>
</evidence>
<accession>A0ABP9DPT1</accession>
<dbReference type="Proteomes" id="UP001500298">
    <property type="component" value="Unassembled WGS sequence"/>
</dbReference>
<dbReference type="Pfam" id="PF02597">
    <property type="entry name" value="ThiS"/>
    <property type="match status" value="1"/>
</dbReference>
<protein>
    <submittedName>
        <fullName evidence="1">Sulfur carrier protein ThiS</fullName>
    </submittedName>
</protein>
<dbReference type="RefSeq" id="WP_345374805.1">
    <property type="nucleotide sequence ID" value="NZ_BAABJX010000063.1"/>
</dbReference>
<dbReference type="PANTHER" id="PTHR34472:SF1">
    <property type="entry name" value="SULFUR CARRIER PROTEIN THIS"/>
    <property type="match status" value="1"/>
</dbReference>
<sequence>MQVLINQRPIDCQEKSTLLNLIEEQQFSQQGIAVAVNNNIVPKINWASHVLNANDHITIIGATQGG</sequence>
<comment type="caution">
    <text evidence="1">The sequence shown here is derived from an EMBL/GenBank/DDBJ whole genome shotgun (WGS) entry which is preliminary data.</text>
</comment>
<organism evidence="1 2">
    <name type="scientific">Algivirga pacifica</name>
    <dbReference type="NCBI Taxonomy" id="1162670"/>
    <lineage>
        <taxon>Bacteria</taxon>
        <taxon>Pseudomonadati</taxon>
        <taxon>Bacteroidota</taxon>
        <taxon>Cytophagia</taxon>
        <taxon>Cytophagales</taxon>
        <taxon>Flammeovirgaceae</taxon>
        <taxon>Algivirga</taxon>
    </lineage>
</organism>
<proteinExistence type="predicted"/>
<dbReference type="PANTHER" id="PTHR34472">
    <property type="entry name" value="SULFUR CARRIER PROTEIN THIS"/>
    <property type="match status" value="1"/>
</dbReference>
<keyword evidence="2" id="KW-1185">Reference proteome</keyword>
<dbReference type="InterPro" id="IPR012675">
    <property type="entry name" value="Beta-grasp_dom_sf"/>
</dbReference>
<dbReference type="InterPro" id="IPR016155">
    <property type="entry name" value="Mopterin_synth/thiamin_S_b"/>
</dbReference>
<dbReference type="Gene3D" id="3.10.20.30">
    <property type="match status" value="1"/>
</dbReference>
<name>A0ABP9DPT1_9BACT</name>
<evidence type="ECO:0000313" key="2">
    <source>
        <dbReference type="Proteomes" id="UP001500298"/>
    </source>
</evidence>
<gene>
    <name evidence="1" type="primary">thiS</name>
    <name evidence="1" type="ORF">GCM10023331_38480</name>
</gene>
<dbReference type="NCBIfam" id="TIGR01683">
    <property type="entry name" value="thiS"/>
    <property type="match status" value="1"/>
</dbReference>
<dbReference type="SUPFAM" id="SSF54285">
    <property type="entry name" value="MoaD/ThiS"/>
    <property type="match status" value="1"/>
</dbReference>
<reference evidence="2" key="1">
    <citation type="journal article" date="2019" name="Int. J. Syst. Evol. Microbiol.">
        <title>The Global Catalogue of Microorganisms (GCM) 10K type strain sequencing project: providing services to taxonomists for standard genome sequencing and annotation.</title>
        <authorList>
            <consortium name="The Broad Institute Genomics Platform"/>
            <consortium name="The Broad Institute Genome Sequencing Center for Infectious Disease"/>
            <person name="Wu L."/>
            <person name="Ma J."/>
        </authorList>
    </citation>
    <scope>NUCLEOTIDE SEQUENCE [LARGE SCALE GENOMIC DNA]</scope>
    <source>
        <strain evidence="2">JCM 18326</strain>
    </source>
</reference>
<dbReference type="CDD" id="cd00565">
    <property type="entry name" value="Ubl_ThiS"/>
    <property type="match status" value="1"/>
</dbReference>
<dbReference type="InterPro" id="IPR010035">
    <property type="entry name" value="Thi_S"/>
</dbReference>
<dbReference type="EMBL" id="BAABJX010000063">
    <property type="protein sequence ID" value="GAA4850113.1"/>
    <property type="molecule type" value="Genomic_DNA"/>
</dbReference>
<dbReference type="InterPro" id="IPR003749">
    <property type="entry name" value="ThiS/MoaD-like"/>
</dbReference>